<dbReference type="Pfam" id="PF11735">
    <property type="entry name" value="CAP59_mtransfer"/>
    <property type="match status" value="1"/>
</dbReference>
<evidence type="ECO:0000313" key="1">
    <source>
        <dbReference type="EMBL" id="ETI24802.1"/>
    </source>
</evidence>
<sequence>MNLHQSAHIIPQLLGAIVEAVRFLGPDRCVISVVEGRSTDGTFEILKSLVKEMEHLGVSYFLSCNELQPGANGMERISTLAELRNLALRPLTRHPDQFDLSTTIIFLNDIVPCGEDILELILQRALLEADMTCGMDWYNLGDGEGGTFYDSWIGRQMNGETFFEVPQSTSWDFSKNLFWDHETSRLRYSLGQPLQVFSCWNGAAAIGARPFMDGRVRFRTEVPGECHLGEPVHLAKDLWRLGYGKIAVIPSVNLGYSVEDSIIAKDAHGWVSKMVEQGSMEQNRIVWQEKPPGQIKCLEGDWHKPSWEPFDLDT</sequence>
<name>V9DFQ7_9EURO</name>
<dbReference type="AlphaFoldDB" id="V9DFQ7"/>
<dbReference type="OrthoDB" id="262547at2759"/>
<accession>V9DFQ7</accession>
<evidence type="ECO:0008006" key="3">
    <source>
        <dbReference type="Google" id="ProtNLM"/>
    </source>
</evidence>
<dbReference type="HOGENOM" id="CLU_036740_0_0_1"/>
<protein>
    <recommendedName>
        <fullName evidence="3">Alpha-1,3-mannosyltransferase CMT1</fullName>
    </recommendedName>
</protein>
<dbReference type="EMBL" id="KB822704">
    <property type="protein sequence ID" value="ETI24802.1"/>
    <property type="molecule type" value="Genomic_DNA"/>
</dbReference>
<proteinExistence type="predicted"/>
<dbReference type="VEuPathDB" id="FungiDB:G647_04172"/>
<dbReference type="GeneID" id="19982665"/>
<organism evidence="1 2">
    <name type="scientific">Cladophialophora carrionii CBS 160.54</name>
    <dbReference type="NCBI Taxonomy" id="1279043"/>
    <lineage>
        <taxon>Eukaryota</taxon>
        <taxon>Fungi</taxon>
        <taxon>Dikarya</taxon>
        <taxon>Ascomycota</taxon>
        <taxon>Pezizomycotina</taxon>
        <taxon>Eurotiomycetes</taxon>
        <taxon>Chaetothyriomycetidae</taxon>
        <taxon>Chaetothyriales</taxon>
        <taxon>Herpotrichiellaceae</taxon>
        <taxon>Cladophialophora</taxon>
    </lineage>
</organism>
<dbReference type="Proteomes" id="UP000030678">
    <property type="component" value="Unassembled WGS sequence"/>
</dbReference>
<evidence type="ECO:0000313" key="2">
    <source>
        <dbReference type="Proteomes" id="UP000030678"/>
    </source>
</evidence>
<dbReference type="PANTHER" id="PTHR34144:SF5">
    <property type="entry name" value="ALPHA-1,3-MANNOSYLTRANSFERASE CMT1"/>
    <property type="match status" value="1"/>
</dbReference>
<reference evidence="1 2" key="1">
    <citation type="submission" date="2013-03" db="EMBL/GenBank/DDBJ databases">
        <title>The Genome Sequence of Cladophialophora carrionii CBS 160.54.</title>
        <authorList>
            <consortium name="The Broad Institute Genomics Platform"/>
            <person name="Cuomo C."/>
            <person name="de Hoog S."/>
            <person name="Gorbushina A."/>
            <person name="Walker B."/>
            <person name="Young S.K."/>
            <person name="Zeng Q."/>
            <person name="Gargeya S."/>
            <person name="Fitzgerald M."/>
            <person name="Haas B."/>
            <person name="Abouelleil A."/>
            <person name="Allen A.W."/>
            <person name="Alvarado L."/>
            <person name="Arachchi H.M."/>
            <person name="Berlin A.M."/>
            <person name="Chapman S.B."/>
            <person name="Gainer-Dewar J."/>
            <person name="Goldberg J."/>
            <person name="Griggs A."/>
            <person name="Gujja S."/>
            <person name="Hansen M."/>
            <person name="Howarth C."/>
            <person name="Imamovic A."/>
            <person name="Ireland A."/>
            <person name="Larimer J."/>
            <person name="McCowan C."/>
            <person name="Murphy C."/>
            <person name="Pearson M."/>
            <person name="Poon T.W."/>
            <person name="Priest M."/>
            <person name="Roberts A."/>
            <person name="Saif S."/>
            <person name="Shea T."/>
            <person name="Sisk P."/>
            <person name="Sykes S."/>
            <person name="Wortman J."/>
            <person name="Nusbaum C."/>
            <person name="Birren B."/>
        </authorList>
    </citation>
    <scope>NUCLEOTIDE SEQUENCE [LARGE SCALE GENOMIC DNA]</scope>
    <source>
        <strain evidence="1 2">CBS 160.54</strain>
    </source>
</reference>
<dbReference type="PANTHER" id="PTHR34144">
    <property type="entry name" value="CHROMOSOME 8, WHOLE GENOME SHOTGUN SEQUENCE"/>
    <property type="match status" value="1"/>
</dbReference>
<gene>
    <name evidence="1" type="ORF">G647_04172</name>
</gene>
<dbReference type="InterPro" id="IPR021047">
    <property type="entry name" value="Mannosyltransferase_CMT1"/>
</dbReference>
<dbReference type="RefSeq" id="XP_008726738.1">
    <property type="nucleotide sequence ID" value="XM_008728516.1"/>
</dbReference>